<feature type="region of interest" description="Disordered" evidence="6">
    <location>
        <begin position="275"/>
        <end position="295"/>
    </location>
</feature>
<keyword evidence="3 7" id="KW-0812">Transmembrane</keyword>
<dbReference type="EMBL" id="HG739157">
    <property type="protein sequence ID" value="CDP13099.1"/>
    <property type="molecule type" value="Genomic_DNA"/>
</dbReference>
<accession>A0A068UXW9</accession>
<feature type="transmembrane region" description="Helical" evidence="7">
    <location>
        <begin position="121"/>
        <end position="139"/>
    </location>
</feature>
<feature type="transmembrane region" description="Helical" evidence="7">
    <location>
        <begin position="184"/>
        <end position="202"/>
    </location>
</feature>
<evidence type="ECO:0000313" key="9">
    <source>
        <dbReference type="Proteomes" id="UP000295252"/>
    </source>
</evidence>
<dbReference type="FunCoup" id="A0A068UXW9">
    <property type="interactions" value="14"/>
</dbReference>
<dbReference type="PhylomeDB" id="A0A068UXW9"/>
<evidence type="ECO:0000256" key="3">
    <source>
        <dbReference type="ARBA" id="ARBA00022692"/>
    </source>
</evidence>
<evidence type="ECO:0000256" key="2">
    <source>
        <dbReference type="ARBA" id="ARBA00006948"/>
    </source>
</evidence>
<keyword evidence="5 7" id="KW-0472">Membrane</keyword>
<reference evidence="9" key="1">
    <citation type="journal article" date="2014" name="Science">
        <title>The coffee genome provides insight into the convergent evolution of caffeine biosynthesis.</title>
        <authorList>
            <person name="Denoeud F."/>
            <person name="Carretero-Paulet L."/>
            <person name="Dereeper A."/>
            <person name="Droc G."/>
            <person name="Guyot R."/>
            <person name="Pietrella M."/>
            <person name="Zheng C."/>
            <person name="Alberti A."/>
            <person name="Anthony F."/>
            <person name="Aprea G."/>
            <person name="Aury J.M."/>
            <person name="Bento P."/>
            <person name="Bernard M."/>
            <person name="Bocs S."/>
            <person name="Campa C."/>
            <person name="Cenci A."/>
            <person name="Combes M.C."/>
            <person name="Crouzillat D."/>
            <person name="Da Silva C."/>
            <person name="Daddiego L."/>
            <person name="De Bellis F."/>
            <person name="Dussert S."/>
            <person name="Garsmeur O."/>
            <person name="Gayraud T."/>
            <person name="Guignon V."/>
            <person name="Jahn K."/>
            <person name="Jamilloux V."/>
            <person name="Joet T."/>
            <person name="Labadie K."/>
            <person name="Lan T."/>
            <person name="Leclercq J."/>
            <person name="Lepelley M."/>
            <person name="Leroy T."/>
            <person name="Li L.T."/>
            <person name="Librado P."/>
            <person name="Lopez L."/>
            <person name="Munoz A."/>
            <person name="Noel B."/>
            <person name="Pallavicini A."/>
            <person name="Perrotta G."/>
            <person name="Poncet V."/>
            <person name="Pot D."/>
            <person name="Priyono X."/>
            <person name="Rigoreau M."/>
            <person name="Rouard M."/>
            <person name="Rozas J."/>
            <person name="Tranchant-Dubreuil C."/>
            <person name="VanBuren R."/>
            <person name="Zhang Q."/>
            <person name="Andrade A.C."/>
            <person name="Argout X."/>
            <person name="Bertrand B."/>
            <person name="de Kochko A."/>
            <person name="Graziosi G."/>
            <person name="Henry R.J."/>
            <person name="Jayarama X."/>
            <person name="Ming R."/>
            <person name="Nagai C."/>
            <person name="Rounsley S."/>
            <person name="Sankoff D."/>
            <person name="Giuliano G."/>
            <person name="Albert V.A."/>
            <person name="Wincker P."/>
            <person name="Lashermes P."/>
        </authorList>
    </citation>
    <scope>NUCLEOTIDE SEQUENCE [LARGE SCALE GENOMIC DNA]</scope>
    <source>
        <strain evidence="9">cv. DH200-94</strain>
    </source>
</reference>
<evidence type="ECO:0000256" key="6">
    <source>
        <dbReference type="SAM" id="MobiDB-lite"/>
    </source>
</evidence>
<evidence type="ECO:0000256" key="1">
    <source>
        <dbReference type="ARBA" id="ARBA00004141"/>
    </source>
</evidence>
<comment type="subcellular location">
    <subcellularLocation>
        <location evidence="1">Membrane</location>
        <topology evidence="1">Multi-pass membrane protein</topology>
    </subcellularLocation>
</comment>
<evidence type="ECO:0000313" key="8">
    <source>
        <dbReference type="EMBL" id="CDP13099.1"/>
    </source>
</evidence>
<dbReference type="Gramene" id="CDP13099">
    <property type="protein sequence ID" value="CDP13099"/>
    <property type="gene ID" value="GSCOC_T00037890001"/>
</dbReference>
<evidence type="ECO:0000256" key="7">
    <source>
        <dbReference type="SAM" id="Phobius"/>
    </source>
</evidence>
<dbReference type="STRING" id="49390.A0A068UXW9"/>
<feature type="transmembrane region" description="Helical" evidence="7">
    <location>
        <begin position="49"/>
        <end position="70"/>
    </location>
</feature>
<protein>
    <recommendedName>
        <fullName evidence="10">Transmembrane protein 45A-like</fullName>
    </recommendedName>
</protein>
<dbReference type="Proteomes" id="UP000295252">
    <property type="component" value="Chromosome I"/>
</dbReference>
<dbReference type="PANTHER" id="PTHR46285:SF3">
    <property type="entry name" value="PROTEINASE INHIBITOR I4, SERPIN (DUF716)"/>
    <property type="match status" value="1"/>
</dbReference>
<evidence type="ECO:0008006" key="10">
    <source>
        <dbReference type="Google" id="ProtNLM"/>
    </source>
</evidence>
<name>A0A068UXW9_COFCA</name>
<organism evidence="8 9">
    <name type="scientific">Coffea canephora</name>
    <name type="common">Robusta coffee</name>
    <dbReference type="NCBI Taxonomy" id="49390"/>
    <lineage>
        <taxon>Eukaryota</taxon>
        <taxon>Viridiplantae</taxon>
        <taxon>Streptophyta</taxon>
        <taxon>Embryophyta</taxon>
        <taxon>Tracheophyta</taxon>
        <taxon>Spermatophyta</taxon>
        <taxon>Magnoliopsida</taxon>
        <taxon>eudicotyledons</taxon>
        <taxon>Gunneridae</taxon>
        <taxon>Pentapetalae</taxon>
        <taxon>asterids</taxon>
        <taxon>lamiids</taxon>
        <taxon>Gentianales</taxon>
        <taxon>Rubiaceae</taxon>
        <taxon>Ixoroideae</taxon>
        <taxon>Gardenieae complex</taxon>
        <taxon>Bertiereae - Coffeeae clade</taxon>
        <taxon>Coffeeae</taxon>
        <taxon>Coffea</taxon>
    </lineage>
</organism>
<sequence>MGGLWGHVVHGLAFVLFGIWHLLSHMRYHFLHPKSYTSLPWFPTSKFRYLELFLIMGGSVASISLELFISPSKHQPLDPDGTIPSSHLHNFEHSNISLTFFVYALFAIILDKIQPPAQYGLTQMLGASAFGQQFLLLHLHSTDHMGVEGQYHWLLQIVILVSFFTTFLSIGYPKSFLNSFIRSLSILFQGIWLMIMGIMLWTPEYIPKGCFIKLQEGHYVVRCHDHEALERAKALVNIQFSWYLTGVTLFGLCLYLVLYKMFLGKVEYQSLTSSEDDDDIETQKRNKETFSRTKE</sequence>
<evidence type="ECO:0000256" key="4">
    <source>
        <dbReference type="ARBA" id="ARBA00022989"/>
    </source>
</evidence>
<dbReference type="PANTHER" id="PTHR46285">
    <property type="entry name" value="PROTEINASE INHIBITOR I4, SERPIN (DUF716)-RELATED"/>
    <property type="match status" value="1"/>
</dbReference>
<proteinExistence type="inferred from homology"/>
<feature type="transmembrane region" description="Helical" evidence="7">
    <location>
        <begin position="90"/>
        <end position="109"/>
    </location>
</feature>
<feature type="transmembrane region" description="Helical" evidence="7">
    <location>
        <begin position="6"/>
        <end position="28"/>
    </location>
</feature>
<dbReference type="Pfam" id="PF04819">
    <property type="entry name" value="DUF716"/>
    <property type="match status" value="1"/>
</dbReference>
<dbReference type="GO" id="GO:0016020">
    <property type="term" value="C:membrane"/>
    <property type="evidence" value="ECO:0007669"/>
    <property type="project" value="UniProtKB-SubCell"/>
</dbReference>
<keyword evidence="9" id="KW-1185">Reference proteome</keyword>
<dbReference type="OrthoDB" id="551896at2759"/>
<dbReference type="InParanoid" id="A0A068UXW9"/>
<evidence type="ECO:0000256" key="5">
    <source>
        <dbReference type="ARBA" id="ARBA00023136"/>
    </source>
</evidence>
<keyword evidence="4 7" id="KW-1133">Transmembrane helix</keyword>
<feature type="transmembrane region" description="Helical" evidence="7">
    <location>
        <begin position="151"/>
        <end position="172"/>
    </location>
</feature>
<feature type="transmembrane region" description="Helical" evidence="7">
    <location>
        <begin position="240"/>
        <end position="259"/>
    </location>
</feature>
<dbReference type="AlphaFoldDB" id="A0A068UXW9"/>
<feature type="compositionally biased region" description="Basic and acidic residues" evidence="6">
    <location>
        <begin position="281"/>
        <end position="295"/>
    </location>
</feature>
<dbReference type="OMA" id="WHYALAI"/>
<comment type="similarity">
    <text evidence="2">Belongs to the TMEM45 family.</text>
</comment>
<dbReference type="InterPro" id="IPR006904">
    <property type="entry name" value="DUF716"/>
</dbReference>
<gene>
    <name evidence="8" type="ORF">GSCOC_T00037890001</name>
</gene>